<dbReference type="InterPro" id="IPR036864">
    <property type="entry name" value="Zn2-C6_fun-type_DNA-bd_sf"/>
</dbReference>
<sequence>MDLPSKESSELTELMLNPEITETLLPDAFINEEAGFGFLQEMNAQAPTDLGCDTYNMPLMSTSMLADLPRAEVDFDLTNRGVGFEFDWPQDSTMDRMGQFDLNIQQGETNANGTWPLDAFDLNHELSLQPFATMPQSQSIETPNLDTFLSDMWPIEGPIGDQALGDCIETSASSSAENGQFEGLNSSLNQVWRPSLDWSTDFNNPDQSISIGGMTADGTHHSNDAVWSSDLLNIFNASSHVSTNLGAQISHDTLSHQNVPTFDGKSAQSILSIPSGAPTQELHSNSEPSLAAPRAETHLPISTVALPLGTIGPVLPVTLPPLRRGGKKGPLSAQERQARKQIRRRGVCIRCRRLKQKCNGGLPCESCLLLSKATLYISPCAVANFLDIVKLQPYFLGPSPYALGSPAQQKTLEHLDKLTVVDAALLVHCLGQGGADGKIQAQTFPPYKTYALVNWAAAADILESMLEKTADDGTPMSDHLSQIAVVQPEPSSWHQRPIVVPIPPQYQEKGKDLDLYLLFCALPEFKFMSWNNPMSYVSDEEATDVGCKTLHILTWITKRWLEQILFQRLQVNVNKLNTLSYSQLLFTAALILKVITFGNRLAHLKFTGEHTEQTPSVDLPHRHSIRQSLFCYLKIVIDRLPAWSDFWKQQTEHIVPITPEILRLSLSDLEIYDKRILTMGSCLKQSVEWYENFGETFEAESPAETDDTHLARLFSSSVDGSYANDTIKAMIPRMNQFFQSKIRKPLESIKNAIEKGISPSLLRNILFMEELLIEIGEMAEALLKILKEVEQRLRRFWRADADTTTDFDLMGSVSVPSIRAEAVDQCSELLDEALDSAEAGTH</sequence>
<dbReference type="Pfam" id="PF00172">
    <property type="entry name" value="Zn_clus"/>
    <property type="match status" value="1"/>
</dbReference>
<dbReference type="InterPro" id="IPR001138">
    <property type="entry name" value="Zn2Cys6_DnaBD"/>
</dbReference>
<comment type="caution">
    <text evidence="3">The sequence shown here is derived from an EMBL/GenBank/DDBJ whole genome shotgun (WGS) entry which is preliminary data.</text>
</comment>
<protein>
    <recommendedName>
        <fullName evidence="2">Zn(2)-C6 fungal-type domain-containing protein</fullName>
    </recommendedName>
</protein>
<dbReference type="CDD" id="cd00067">
    <property type="entry name" value="GAL4"/>
    <property type="match status" value="1"/>
</dbReference>
<gene>
    <name evidence="3" type="ORF">BKA59DRAFT_532877</name>
</gene>
<evidence type="ECO:0000259" key="2">
    <source>
        <dbReference type="Pfam" id="PF00172"/>
    </source>
</evidence>
<dbReference type="OrthoDB" id="5087462at2759"/>
<feature type="domain" description="Zn(2)-C6 fungal-type" evidence="2">
    <location>
        <begin position="347"/>
        <end position="370"/>
    </location>
</feature>
<keyword evidence="4" id="KW-1185">Reference proteome</keyword>
<keyword evidence="1" id="KW-0539">Nucleus</keyword>
<name>A0A8K0W762_9HYPO</name>
<dbReference type="EMBL" id="JAGPXF010000007">
    <property type="protein sequence ID" value="KAH7235480.1"/>
    <property type="molecule type" value="Genomic_DNA"/>
</dbReference>
<organism evidence="3 4">
    <name type="scientific">Fusarium tricinctum</name>
    <dbReference type="NCBI Taxonomy" id="61284"/>
    <lineage>
        <taxon>Eukaryota</taxon>
        <taxon>Fungi</taxon>
        <taxon>Dikarya</taxon>
        <taxon>Ascomycota</taxon>
        <taxon>Pezizomycotina</taxon>
        <taxon>Sordariomycetes</taxon>
        <taxon>Hypocreomycetidae</taxon>
        <taxon>Hypocreales</taxon>
        <taxon>Nectriaceae</taxon>
        <taxon>Fusarium</taxon>
        <taxon>Fusarium tricinctum species complex</taxon>
    </lineage>
</organism>
<accession>A0A8K0W762</accession>
<dbReference type="AlphaFoldDB" id="A0A8K0W762"/>
<dbReference type="GO" id="GO:0000981">
    <property type="term" value="F:DNA-binding transcription factor activity, RNA polymerase II-specific"/>
    <property type="evidence" value="ECO:0007669"/>
    <property type="project" value="InterPro"/>
</dbReference>
<proteinExistence type="predicted"/>
<evidence type="ECO:0000256" key="1">
    <source>
        <dbReference type="ARBA" id="ARBA00023242"/>
    </source>
</evidence>
<evidence type="ECO:0000313" key="4">
    <source>
        <dbReference type="Proteomes" id="UP000813427"/>
    </source>
</evidence>
<dbReference type="SUPFAM" id="SSF57701">
    <property type="entry name" value="Zn2/Cys6 DNA-binding domain"/>
    <property type="match status" value="1"/>
</dbReference>
<reference evidence="3" key="1">
    <citation type="journal article" date="2021" name="Nat. Commun.">
        <title>Genetic determinants of endophytism in the Arabidopsis root mycobiome.</title>
        <authorList>
            <person name="Mesny F."/>
            <person name="Miyauchi S."/>
            <person name="Thiergart T."/>
            <person name="Pickel B."/>
            <person name="Atanasova L."/>
            <person name="Karlsson M."/>
            <person name="Huettel B."/>
            <person name="Barry K.W."/>
            <person name="Haridas S."/>
            <person name="Chen C."/>
            <person name="Bauer D."/>
            <person name="Andreopoulos W."/>
            <person name="Pangilinan J."/>
            <person name="LaButti K."/>
            <person name="Riley R."/>
            <person name="Lipzen A."/>
            <person name="Clum A."/>
            <person name="Drula E."/>
            <person name="Henrissat B."/>
            <person name="Kohler A."/>
            <person name="Grigoriev I.V."/>
            <person name="Martin F.M."/>
            <person name="Hacquard S."/>
        </authorList>
    </citation>
    <scope>NUCLEOTIDE SEQUENCE</scope>
    <source>
        <strain evidence="3">MPI-SDFR-AT-0068</strain>
    </source>
</reference>
<dbReference type="GO" id="GO:0008270">
    <property type="term" value="F:zinc ion binding"/>
    <property type="evidence" value="ECO:0007669"/>
    <property type="project" value="InterPro"/>
</dbReference>
<evidence type="ECO:0000313" key="3">
    <source>
        <dbReference type="EMBL" id="KAH7235480.1"/>
    </source>
</evidence>
<dbReference type="Proteomes" id="UP000813427">
    <property type="component" value="Unassembled WGS sequence"/>
</dbReference>